<sequence length="531" mass="61427">MAEAFNHNSEDKEWWIRKVGGMRAPKVPATLLLLLFAIEALDANRRKTKEKLLPATINICDISDRDSKVHCYCEFSQEINEAVKTECWVFNGGIERTDPLWASFTSQSNIETLAFNVRADGGLDFVPSKVLRYLRKVKHFSIKYSSIHKIESYTFVNVTSVQEMTLTKNQIVYLGKHSFYNLPNLTILTLDENRIVELETEVFYELPALQKLYLTSNNITVIHDGAFKHLVNLIDLELDRNNISDLKKECFYGLANLKRLDLRRNKLSKLNSFTFTELWNLQTLLLDYNEIYILAQRTFDGLSQLRKLSLSHNKLVTLASSLFEGVRGLAALDLRHNKLKRFTFENLHPIYDNMKNQNSYIYLEGNEFPCDCHLAWMHKLRHEAKSVKVRTSLENFICKFNVEPSLNSHFTYFERSVIGSNNLYDSDDKSQTRDYSDNPDDFFQDETDDAYVDEPKAVKGENERTLLQIPVETLPCPQDVKSVTDRTYTYPSQNEAKDYRNLIQSSKSTSIGSNVPVFLSAFMVLIWTTQL</sequence>
<dbReference type="Proteomes" id="UP000648187">
    <property type="component" value="Unassembled WGS sequence"/>
</dbReference>
<comment type="caution">
    <text evidence="3">The sequence shown here is derived from an EMBL/GenBank/DDBJ whole genome shotgun (WGS) entry which is preliminary data.</text>
</comment>
<evidence type="ECO:0000256" key="1">
    <source>
        <dbReference type="ARBA" id="ARBA00022614"/>
    </source>
</evidence>
<dbReference type="Pfam" id="PF13855">
    <property type="entry name" value="LRR_8"/>
    <property type="match status" value="3"/>
</dbReference>
<dbReference type="FunFam" id="3.80.10.10:FF:001164">
    <property type="entry name" value="GH01279p"/>
    <property type="match status" value="1"/>
</dbReference>
<name>A0A835GRY9_SPOEX</name>
<reference evidence="3" key="1">
    <citation type="submission" date="2020-08" db="EMBL/GenBank/DDBJ databases">
        <title>Spodoptera exigua strain:BAW_Kor-Di-RS1 Genome sequencing and assembly.</title>
        <authorList>
            <person name="Kim J."/>
            <person name="Nam H.Y."/>
            <person name="Kwon M."/>
            <person name="Choi J.H."/>
            <person name="Cho S.R."/>
            <person name="Kim G.-H."/>
        </authorList>
    </citation>
    <scope>NUCLEOTIDE SEQUENCE</scope>
    <source>
        <strain evidence="3">BAW_Kor-Di-RS1</strain>
        <tissue evidence="3">Whole-body</tissue>
    </source>
</reference>
<dbReference type="SUPFAM" id="SSF52058">
    <property type="entry name" value="L domain-like"/>
    <property type="match status" value="1"/>
</dbReference>
<keyword evidence="1" id="KW-0433">Leucine-rich repeat</keyword>
<evidence type="ECO:0008006" key="5">
    <source>
        <dbReference type="Google" id="ProtNLM"/>
    </source>
</evidence>
<gene>
    <name evidence="3" type="ORF">HW555_000602</name>
</gene>
<evidence type="ECO:0000313" key="4">
    <source>
        <dbReference type="Proteomes" id="UP000648187"/>
    </source>
</evidence>
<organism evidence="3 4">
    <name type="scientific">Spodoptera exigua</name>
    <name type="common">Beet armyworm</name>
    <name type="synonym">Noctua fulgens</name>
    <dbReference type="NCBI Taxonomy" id="7107"/>
    <lineage>
        <taxon>Eukaryota</taxon>
        <taxon>Metazoa</taxon>
        <taxon>Ecdysozoa</taxon>
        <taxon>Arthropoda</taxon>
        <taxon>Hexapoda</taxon>
        <taxon>Insecta</taxon>
        <taxon>Pterygota</taxon>
        <taxon>Neoptera</taxon>
        <taxon>Endopterygota</taxon>
        <taxon>Lepidoptera</taxon>
        <taxon>Glossata</taxon>
        <taxon>Ditrysia</taxon>
        <taxon>Noctuoidea</taxon>
        <taxon>Noctuidae</taxon>
        <taxon>Amphipyrinae</taxon>
        <taxon>Spodoptera</taxon>
    </lineage>
</organism>
<dbReference type="PROSITE" id="PS51450">
    <property type="entry name" value="LRR"/>
    <property type="match status" value="2"/>
</dbReference>
<keyword evidence="4" id="KW-1185">Reference proteome</keyword>
<protein>
    <recommendedName>
        <fullName evidence="5">Connectin</fullName>
    </recommendedName>
</protein>
<dbReference type="SMART" id="SM00369">
    <property type="entry name" value="LRR_TYP"/>
    <property type="match status" value="7"/>
</dbReference>
<dbReference type="InterPro" id="IPR001611">
    <property type="entry name" value="Leu-rich_rpt"/>
</dbReference>
<dbReference type="InterPro" id="IPR032675">
    <property type="entry name" value="LRR_dom_sf"/>
</dbReference>
<dbReference type="Gene3D" id="3.80.10.10">
    <property type="entry name" value="Ribonuclease Inhibitor"/>
    <property type="match status" value="2"/>
</dbReference>
<dbReference type="PANTHER" id="PTHR24366:SF164">
    <property type="entry name" value="CONNECTIN-LIKE PROTEIN"/>
    <property type="match status" value="1"/>
</dbReference>
<dbReference type="AlphaFoldDB" id="A0A835GRY9"/>
<dbReference type="PANTHER" id="PTHR24366">
    <property type="entry name" value="IG(IMMUNOGLOBULIN) AND LRR(LEUCINE RICH REPEAT) DOMAINS"/>
    <property type="match status" value="1"/>
</dbReference>
<evidence type="ECO:0000313" key="3">
    <source>
        <dbReference type="EMBL" id="KAF9424209.1"/>
    </source>
</evidence>
<dbReference type="EMBL" id="JACKWZ010000004">
    <property type="protein sequence ID" value="KAF9424209.1"/>
    <property type="molecule type" value="Genomic_DNA"/>
</dbReference>
<accession>A0A835GRY9</accession>
<evidence type="ECO:0000256" key="2">
    <source>
        <dbReference type="ARBA" id="ARBA00022737"/>
    </source>
</evidence>
<proteinExistence type="predicted"/>
<dbReference type="InterPro" id="IPR003591">
    <property type="entry name" value="Leu-rich_rpt_typical-subtyp"/>
</dbReference>
<keyword evidence="2" id="KW-0677">Repeat</keyword>